<evidence type="ECO:0000313" key="1">
    <source>
        <dbReference type="EMBL" id="KAI9181981.1"/>
    </source>
</evidence>
<gene>
    <name evidence="1" type="ORF">LWI28_020750</name>
</gene>
<name>A0AAD5J0M2_ACENE</name>
<evidence type="ECO:0000313" key="2">
    <source>
        <dbReference type="Proteomes" id="UP001064489"/>
    </source>
</evidence>
<keyword evidence="2" id="KW-1185">Reference proteome</keyword>
<dbReference type="Proteomes" id="UP001064489">
    <property type="component" value="Chromosome 4"/>
</dbReference>
<comment type="caution">
    <text evidence="1">The sequence shown here is derived from an EMBL/GenBank/DDBJ whole genome shotgun (WGS) entry which is preliminary data.</text>
</comment>
<reference evidence="1" key="2">
    <citation type="submission" date="2023-02" db="EMBL/GenBank/DDBJ databases">
        <authorList>
            <person name="Swenson N.G."/>
            <person name="Wegrzyn J.L."/>
            <person name="Mcevoy S.L."/>
        </authorList>
    </citation>
    <scope>NUCLEOTIDE SEQUENCE</scope>
    <source>
        <strain evidence="1">91603</strain>
        <tissue evidence="1">Leaf</tissue>
    </source>
</reference>
<accession>A0AAD5J0M2</accession>
<dbReference type="EMBL" id="JAJSOW010000101">
    <property type="protein sequence ID" value="KAI9181981.1"/>
    <property type="molecule type" value="Genomic_DNA"/>
</dbReference>
<protein>
    <submittedName>
        <fullName evidence="1">Uncharacterized protein</fullName>
    </submittedName>
</protein>
<reference evidence="1" key="1">
    <citation type="journal article" date="2022" name="Plant J.">
        <title>Strategies of tolerance reflected in two North American maple genomes.</title>
        <authorList>
            <person name="McEvoy S.L."/>
            <person name="Sezen U.U."/>
            <person name="Trouern-Trend A."/>
            <person name="McMahon S.M."/>
            <person name="Schaberg P.G."/>
            <person name="Yang J."/>
            <person name="Wegrzyn J.L."/>
            <person name="Swenson N.G."/>
        </authorList>
    </citation>
    <scope>NUCLEOTIDE SEQUENCE</scope>
    <source>
        <strain evidence="1">91603</strain>
    </source>
</reference>
<organism evidence="1 2">
    <name type="scientific">Acer negundo</name>
    <name type="common">Box elder</name>
    <dbReference type="NCBI Taxonomy" id="4023"/>
    <lineage>
        <taxon>Eukaryota</taxon>
        <taxon>Viridiplantae</taxon>
        <taxon>Streptophyta</taxon>
        <taxon>Embryophyta</taxon>
        <taxon>Tracheophyta</taxon>
        <taxon>Spermatophyta</taxon>
        <taxon>Magnoliopsida</taxon>
        <taxon>eudicotyledons</taxon>
        <taxon>Gunneridae</taxon>
        <taxon>Pentapetalae</taxon>
        <taxon>rosids</taxon>
        <taxon>malvids</taxon>
        <taxon>Sapindales</taxon>
        <taxon>Sapindaceae</taxon>
        <taxon>Hippocastanoideae</taxon>
        <taxon>Acereae</taxon>
        <taxon>Acer</taxon>
    </lineage>
</organism>
<sequence length="92" mass="10085">MSTHLPHSHTSFTNKLIFLRPAILRLVGEYVKYMSQLSTHLDMVSSTITLCGLFMAVLETCAIVTGGILGDYQCHSCHTCGGEVNRTSQGPR</sequence>
<proteinExistence type="predicted"/>
<dbReference type="AlphaFoldDB" id="A0AAD5J0M2"/>